<dbReference type="EMBL" id="CM001883">
    <property type="protein sequence ID" value="EOY09377.1"/>
    <property type="molecule type" value="Genomic_DNA"/>
</dbReference>
<evidence type="ECO:0000313" key="2">
    <source>
        <dbReference type="Proteomes" id="UP000026915"/>
    </source>
</evidence>
<gene>
    <name evidence="1" type="ORF">TCM_024812</name>
</gene>
<sequence length="89" mass="10117">MSTSNLLPLLIENQYLNLVPMKIIPNPSTRNYDPNAKCDYHIGVIGHLTKKCKQLKEKIENLIKDGILSLELMECWKSALPQIRLLLGS</sequence>
<protein>
    <submittedName>
        <fullName evidence="1">Uncharacterized protein</fullName>
    </submittedName>
</protein>
<accession>A0A061EY68</accession>
<evidence type="ECO:0000313" key="1">
    <source>
        <dbReference type="EMBL" id="EOY09377.1"/>
    </source>
</evidence>
<dbReference type="Proteomes" id="UP000026915">
    <property type="component" value="Chromosome 5"/>
</dbReference>
<dbReference type="HOGENOM" id="CLU_2459218_0_0_1"/>
<keyword evidence="2" id="KW-1185">Reference proteome</keyword>
<dbReference type="InParanoid" id="A0A061EY68"/>
<dbReference type="Gramene" id="EOY09377">
    <property type="protein sequence ID" value="EOY09377"/>
    <property type="gene ID" value="TCM_024812"/>
</dbReference>
<dbReference type="AlphaFoldDB" id="A0A061EY68"/>
<name>A0A061EY68_THECC</name>
<organism evidence="1 2">
    <name type="scientific">Theobroma cacao</name>
    <name type="common">Cacao</name>
    <name type="synonym">Cocoa</name>
    <dbReference type="NCBI Taxonomy" id="3641"/>
    <lineage>
        <taxon>Eukaryota</taxon>
        <taxon>Viridiplantae</taxon>
        <taxon>Streptophyta</taxon>
        <taxon>Embryophyta</taxon>
        <taxon>Tracheophyta</taxon>
        <taxon>Spermatophyta</taxon>
        <taxon>Magnoliopsida</taxon>
        <taxon>eudicotyledons</taxon>
        <taxon>Gunneridae</taxon>
        <taxon>Pentapetalae</taxon>
        <taxon>rosids</taxon>
        <taxon>malvids</taxon>
        <taxon>Malvales</taxon>
        <taxon>Malvaceae</taxon>
        <taxon>Byttnerioideae</taxon>
        <taxon>Theobroma</taxon>
    </lineage>
</organism>
<reference evidence="1 2" key="1">
    <citation type="journal article" date="2013" name="Genome Biol.">
        <title>The genome sequence of the most widely cultivated cacao type and its use to identify candidate genes regulating pod color.</title>
        <authorList>
            <person name="Motamayor J.C."/>
            <person name="Mockaitis K."/>
            <person name="Schmutz J."/>
            <person name="Haiminen N."/>
            <person name="Iii D.L."/>
            <person name="Cornejo O."/>
            <person name="Findley S.D."/>
            <person name="Zheng P."/>
            <person name="Utro F."/>
            <person name="Royaert S."/>
            <person name="Saski C."/>
            <person name="Jenkins J."/>
            <person name="Podicheti R."/>
            <person name="Zhao M."/>
            <person name="Scheffler B.E."/>
            <person name="Stack J.C."/>
            <person name="Feltus F.A."/>
            <person name="Mustiga G.M."/>
            <person name="Amores F."/>
            <person name="Phillips W."/>
            <person name="Marelli J.P."/>
            <person name="May G.D."/>
            <person name="Shapiro H."/>
            <person name="Ma J."/>
            <person name="Bustamante C.D."/>
            <person name="Schnell R.J."/>
            <person name="Main D."/>
            <person name="Gilbert D."/>
            <person name="Parida L."/>
            <person name="Kuhn D.N."/>
        </authorList>
    </citation>
    <scope>NUCLEOTIDE SEQUENCE [LARGE SCALE GENOMIC DNA]</scope>
    <source>
        <strain evidence="2">cv. Matina 1-6</strain>
    </source>
</reference>
<proteinExistence type="predicted"/>
<dbReference type="OMA" id="MECWKSA"/>